<feature type="region of interest" description="Disordered" evidence="17">
    <location>
        <begin position="387"/>
        <end position="408"/>
    </location>
</feature>
<comment type="cofactor">
    <cofactor evidence="1">
        <name>Zn(2+)</name>
        <dbReference type="ChEBI" id="CHEBI:29105"/>
    </cofactor>
</comment>
<evidence type="ECO:0000256" key="9">
    <source>
        <dbReference type="ARBA" id="ARBA00022801"/>
    </source>
</evidence>
<dbReference type="InterPro" id="IPR003593">
    <property type="entry name" value="AAA+_ATPase"/>
</dbReference>
<dbReference type="InterPro" id="IPR000642">
    <property type="entry name" value="Peptidase_M41"/>
</dbReference>
<dbReference type="Pfam" id="PF00004">
    <property type="entry name" value="AAA"/>
    <property type="match status" value="1"/>
</dbReference>
<keyword evidence="7" id="KW-0479">Metal-binding</keyword>
<keyword evidence="6 18" id="KW-0812">Transmembrane</keyword>
<dbReference type="GO" id="GO:0034982">
    <property type="term" value="P:mitochondrial protein processing"/>
    <property type="evidence" value="ECO:0007669"/>
    <property type="project" value="TreeGrafter"/>
</dbReference>
<evidence type="ECO:0000256" key="18">
    <source>
        <dbReference type="SAM" id="Phobius"/>
    </source>
</evidence>
<comment type="similarity">
    <text evidence="16">Belongs to the AAA ATPase family.</text>
</comment>
<reference evidence="20" key="1">
    <citation type="journal article" date="2009" name="Nature">
        <title>The Schistosoma japonicum genome reveals features of host-parasite interplay.</title>
        <authorList>
            <person name="Liu F."/>
            <person name="Zhou Y."/>
            <person name="Wang Z.Q."/>
            <person name="Lu G."/>
            <person name="Zheng H."/>
            <person name="Brindley P.J."/>
            <person name="McManus D.P."/>
            <person name="Blair D."/>
            <person name="Zhang Q.H."/>
            <person name="Zhong Y."/>
            <person name="Wang S."/>
            <person name="Han Z.G."/>
            <person name="Chen Z."/>
        </authorList>
    </citation>
    <scope>NUCLEOTIDE SEQUENCE</scope>
    <source>
        <strain evidence="20">Anhui</strain>
    </source>
</reference>
<dbReference type="PROSITE" id="PS00674">
    <property type="entry name" value="AAA"/>
    <property type="match status" value="1"/>
</dbReference>
<feature type="domain" description="AAA+ ATPase" evidence="19">
    <location>
        <begin position="313"/>
        <end position="462"/>
    </location>
</feature>
<evidence type="ECO:0000259" key="19">
    <source>
        <dbReference type="SMART" id="SM00382"/>
    </source>
</evidence>
<dbReference type="EMBL" id="FN317185">
    <property type="protein sequence ID" value="CAX72916.1"/>
    <property type="molecule type" value="mRNA"/>
</dbReference>
<dbReference type="GO" id="GO:0046872">
    <property type="term" value="F:metal ion binding"/>
    <property type="evidence" value="ECO:0007669"/>
    <property type="project" value="UniProtKB-KW"/>
</dbReference>
<dbReference type="GO" id="GO:0016887">
    <property type="term" value="F:ATP hydrolysis activity"/>
    <property type="evidence" value="ECO:0007669"/>
    <property type="project" value="InterPro"/>
</dbReference>
<dbReference type="InterPro" id="IPR027417">
    <property type="entry name" value="P-loop_NTPase"/>
</dbReference>
<dbReference type="Gene3D" id="1.10.8.60">
    <property type="match status" value="1"/>
</dbReference>
<evidence type="ECO:0000256" key="17">
    <source>
        <dbReference type="SAM" id="MobiDB-lite"/>
    </source>
</evidence>
<keyword evidence="13 18" id="KW-1133">Transmembrane helix</keyword>
<evidence type="ECO:0000256" key="11">
    <source>
        <dbReference type="ARBA" id="ARBA00022840"/>
    </source>
</evidence>
<dbReference type="GO" id="GO:0005524">
    <property type="term" value="F:ATP binding"/>
    <property type="evidence" value="ECO:0007669"/>
    <property type="project" value="UniProtKB-KW"/>
</dbReference>
<dbReference type="PANTHER" id="PTHR43655">
    <property type="entry name" value="ATP-DEPENDENT PROTEASE"/>
    <property type="match status" value="1"/>
</dbReference>
<keyword evidence="12" id="KW-0809">Transit peptide</keyword>
<comment type="similarity">
    <text evidence="3">In the C-terminal section; belongs to the peptidase M41 family.</text>
</comment>
<dbReference type="PANTHER" id="PTHR43655:SF8">
    <property type="entry name" value="PARAPLEGIN"/>
    <property type="match status" value="1"/>
</dbReference>
<comment type="similarity">
    <text evidence="4">In the N-terminal section; belongs to the AAA ATPase family.</text>
</comment>
<proteinExistence type="evidence at transcript level"/>
<evidence type="ECO:0000256" key="16">
    <source>
        <dbReference type="RuleBase" id="RU003651"/>
    </source>
</evidence>
<dbReference type="InterPro" id="IPR003960">
    <property type="entry name" value="ATPase_AAA_CS"/>
</dbReference>
<dbReference type="SMART" id="SM00382">
    <property type="entry name" value="AAA"/>
    <property type="match status" value="1"/>
</dbReference>
<dbReference type="AlphaFoldDB" id="C1LDY8"/>
<keyword evidence="5" id="KW-0645">Protease</keyword>
<name>C1LDY8_SCHJA</name>
<keyword evidence="8 16" id="KW-0547">Nucleotide-binding</keyword>
<dbReference type="Gene3D" id="3.40.1690.20">
    <property type="match status" value="1"/>
</dbReference>
<dbReference type="Gene3D" id="3.40.50.300">
    <property type="entry name" value="P-loop containing nucleotide triphosphate hydrolases"/>
    <property type="match status" value="1"/>
</dbReference>
<feature type="transmembrane region" description="Helical" evidence="18">
    <location>
        <begin position="194"/>
        <end position="211"/>
    </location>
</feature>
<keyword evidence="14" id="KW-0482">Metalloprotease</keyword>
<keyword evidence="15 18" id="KW-0472">Membrane</keyword>
<evidence type="ECO:0000256" key="1">
    <source>
        <dbReference type="ARBA" id="ARBA00001947"/>
    </source>
</evidence>
<dbReference type="CDD" id="cd19501">
    <property type="entry name" value="RecA-like_FtsH"/>
    <property type="match status" value="1"/>
</dbReference>
<dbReference type="InterPro" id="IPR037219">
    <property type="entry name" value="Peptidase_M41-like"/>
</dbReference>
<sequence length="689" mass="76697">MSQILRFGIFKHQIKVPCSRLCLYTLPLVARTEQSSTPLVKLKNKCRWSLYRRFTIANYCSGRGSGASSHNNPNRLNRYPLITGLLSIFFYGVAYQLISSVPDIRRISFEELVSMLKKGEVRCIETNNTGYVLIHRYEIGKPPVSFKLTTSLEEFVSGLRSLENMLGIEENDRIPVYEMLNSFSDRLLQDCKRWLIALLLSASFLLLLFSIKESPLTDKLLNKTFPSRFKNTPSTNAPPPKPSGSSNDSENDRFPFRPPFHWDPFSGFNTIKLTTTTVKFKDVAGLHACKQEVMEFVSYLKNPQKYQALGAKLPKGALLLGPPGTGKTLLVKALANEAEVPFFSMAGPEFVEVIGGLGALRLRQLFKVARSYSPAIIFIDELDSLGRRRDSADSGRSGKGGGRGGGVSEMEQTLNQLLVEMDGMDTTEDVIVFGATNRADLLDKALLRAGRFDRHIFINLPNLAERKEIFAIYIAKYRLAPDVVQDELVERLSGWCPGMSGADIARLCNEAALSAARRDDKMIGVTKADFETAFERILAGAAKRSNPLTAAERHMSAVHESGRALVAWLLPRSGLLPVKISIIPRTVSGPDTVGDLGFTQLISEEKYLLNTDDLADRMAVLLGGRAAEQIVYNAVSDISQKYIREASKLAMKQVRQFGMSKTIGNLSFNVSLPTAMKYFSYYLEFHFDS</sequence>
<evidence type="ECO:0000256" key="2">
    <source>
        <dbReference type="ARBA" id="ARBA00004141"/>
    </source>
</evidence>
<evidence type="ECO:0000256" key="3">
    <source>
        <dbReference type="ARBA" id="ARBA00010044"/>
    </source>
</evidence>
<keyword evidence="10" id="KW-0862">Zinc</keyword>
<dbReference type="EC" id="3.4.24.-" evidence="20"/>
<dbReference type="InterPro" id="IPR041569">
    <property type="entry name" value="AAA_lid_3"/>
</dbReference>
<protein>
    <submittedName>
        <fullName evidence="20">Spastic paraplegia 7</fullName>
        <ecNumber evidence="20">3.4.24.-</ecNumber>
    </submittedName>
</protein>
<keyword evidence="11 16" id="KW-0067">ATP-binding</keyword>
<evidence type="ECO:0000256" key="10">
    <source>
        <dbReference type="ARBA" id="ARBA00022833"/>
    </source>
</evidence>
<comment type="subcellular location">
    <subcellularLocation>
        <location evidence="2">Membrane</location>
        <topology evidence="2">Multi-pass membrane protein</topology>
    </subcellularLocation>
</comment>
<dbReference type="InterPro" id="IPR003959">
    <property type="entry name" value="ATPase_AAA_core"/>
</dbReference>
<dbReference type="GO" id="GO:0005745">
    <property type="term" value="C:m-AAA complex"/>
    <property type="evidence" value="ECO:0007669"/>
    <property type="project" value="TreeGrafter"/>
</dbReference>
<dbReference type="Pfam" id="PF01434">
    <property type="entry name" value="Peptidase_M41"/>
    <property type="match status" value="1"/>
</dbReference>
<accession>C1LDY8</accession>
<evidence type="ECO:0000256" key="7">
    <source>
        <dbReference type="ARBA" id="ARBA00022723"/>
    </source>
</evidence>
<dbReference type="GO" id="GO:0004222">
    <property type="term" value="F:metalloendopeptidase activity"/>
    <property type="evidence" value="ECO:0007669"/>
    <property type="project" value="InterPro"/>
</dbReference>
<evidence type="ECO:0000313" key="20">
    <source>
        <dbReference type="EMBL" id="CAX72916.1"/>
    </source>
</evidence>
<dbReference type="SUPFAM" id="SSF140990">
    <property type="entry name" value="FtsH protease domain-like"/>
    <property type="match status" value="1"/>
</dbReference>
<evidence type="ECO:0000256" key="8">
    <source>
        <dbReference type="ARBA" id="ARBA00022741"/>
    </source>
</evidence>
<evidence type="ECO:0000256" key="6">
    <source>
        <dbReference type="ARBA" id="ARBA00022692"/>
    </source>
</evidence>
<evidence type="ECO:0000256" key="5">
    <source>
        <dbReference type="ARBA" id="ARBA00022670"/>
    </source>
</evidence>
<keyword evidence="9 20" id="KW-0378">Hydrolase</keyword>
<feature type="compositionally biased region" description="Gly residues" evidence="17">
    <location>
        <begin position="397"/>
        <end position="407"/>
    </location>
</feature>
<dbReference type="SUPFAM" id="SSF52540">
    <property type="entry name" value="P-loop containing nucleoside triphosphate hydrolases"/>
    <property type="match status" value="1"/>
</dbReference>
<evidence type="ECO:0000256" key="14">
    <source>
        <dbReference type="ARBA" id="ARBA00023049"/>
    </source>
</evidence>
<feature type="region of interest" description="Disordered" evidence="17">
    <location>
        <begin position="227"/>
        <end position="253"/>
    </location>
</feature>
<organism evidence="20">
    <name type="scientific">Schistosoma japonicum</name>
    <name type="common">Blood fluke</name>
    <dbReference type="NCBI Taxonomy" id="6182"/>
    <lineage>
        <taxon>Eukaryota</taxon>
        <taxon>Metazoa</taxon>
        <taxon>Spiralia</taxon>
        <taxon>Lophotrochozoa</taxon>
        <taxon>Platyhelminthes</taxon>
        <taxon>Trematoda</taxon>
        <taxon>Digenea</taxon>
        <taxon>Strigeidida</taxon>
        <taxon>Schistosomatoidea</taxon>
        <taxon>Schistosomatidae</taxon>
        <taxon>Schistosoma</taxon>
    </lineage>
</organism>
<dbReference type="Gene3D" id="1.20.58.760">
    <property type="entry name" value="Peptidase M41"/>
    <property type="match status" value="1"/>
</dbReference>
<evidence type="ECO:0000256" key="12">
    <source>
        <dbReference type="ARBA" id="ARBA00022946"/>
    </source>
</evidence>
<evidence type="ECO:0000256" key="13">
    <source>
        <dbReference type="ARBA" id="ARBA00022989"/>
    </source>
</evidence>
<evidence type="ECO:0000256" key="4">
    <source>
        <dbReference type="ARBA" id="ARBA00010550"/>
    </source>
</evidence>
<feature type="transmembrane region" description="Helical" evidence="18">
    <location>
        <begin position="79"/>
        <end position="98"/>
    </location>
</feature>
<dbReference type="InterPro" id="IPR050928">
    <property type="entry name" value="ATP-dep_Zn_Metalloprotease"/>
</dbReference>
<reference evidence="20" key="2">
    <citation type="submission" date="2009-03" db="EMBL/GenBank/DDBJ databases">
        <authorList>
            <person name="Gang L."/>
        </authorList>
    </citation>
    <scope>NUCLEOTIDE SEQUENCE</scope>
    <source>
        <strain evidence="20">Anhui</strain>
    </source>
</reference>
<evidence type="ECO:0000256" key="15">
    <source>
        <dbReference type="ARBA" id="ARBA00023136"/>
    </source>
</evidence>
<dbReference type="FunFam" id="3.40.50.300:FF:000277">
    <property type="entry name" value="ATP-dependent zinc metalloprotease FtsH"/>
    <property type="match status" value="1"/>
</dbReference>
<dbReference type="Pfam" id="PF17862">
    <property type="entry name" value="AAA_lid_3"/>
    <property type="match status" value="1"/>
</dbReference>
<dbReference type="GO" id="GO:0004176">
    <property type="term" value="F:ATP-dependent peptidase activity"/>
    <property type="evidence" value="ECO:0007669"/>
    <property type="project" value="InterPro"/>
</dbReference>